<proteinExistence type="predicted"/>
<dbReference type="Proteomes" id="UP000032748">
    <property type="component" value="Chromosome"/>
</dbReference>
<dbReference type="Gene3D" id="2.60.40.3910">
    <property type="entry name" value="Inclusion body protein"/>
    <property type="match status" value="1"/>
</dbReference>
<dbReference type="Pfam" id="PF12306">
    <property type="entry name" value="PixA"/>
    <property type="match status" value="1"/>
</dbReference>
<protein>
    <recommendedName>
        <fullName evidence="3">Inclusion body protein</fullName>
    </recommendedName>
</protein>
<accession>A0A0D5Y4B8</accession>
<organism evidence="1 2">
    <name type="scientific">Pseudomonas chlororaphis</name>
    <dbReference type="NCBI Taxonomy" id="587753"/>
    <lineage>
        <taxon>Bacteria</taxon>
        <taxon>Pseudomonadati</taxon>
        <taxon>Pseudomonadota</taxon>
        <taxon>Gammaproteobacteria</taxon>
        <taxon>Pseudomonadales</taxon>
        <taxon>Pseudomonadaceae</taxon>
        <taxon>Pseudomonas</taxon>
    </lineage>
</organism>
<dbReference type="RefSeq" id="WP_045885187.1">
    <property type="nucleotide sequence ID" value="NZ_CP011110.1"/>
</dbReference>
<evidence type="ECO:0008006" key="3">
    <source>
        <dbReference type="Google" id="ProtNLM"/>
    </source>
</evidence>
<dbReference type="KEGG" id="pcz:PCL1606_47060"/>
<evidence type="ECO:0000313" key="1">
    <source>
        <dbReference type="EMBL" id="AKA26153.1"/>
    </source>
</evidence>
<dbReference type="AlphaFoldDB" id="A0A0D5Y4B8"/>
<dbReference type="EMBL" id="CP011110">
    <property type="protein sequence ID" value="AKA26153.1"/>
    <property type="molecule type" value="Genomic_DNA"/>
</dbReference>
<evidence type="ECO:0000313" key="2">
    <source>
        <dbReference type="Proteomes" id="UP000032748"/>
    </source>
</evidence>
<dbReference type="InterPro" id="IPR038712">
    <property type="entry name" value="PixA-like_sf"/>
</dbReference>
<gene>
    <name evidence="1" type="ORF">PCL1606_47060</name>
</gene>
<name>A0A0D5Y4B8_9PSED</name>
<sequence>MSTDTSAPDTAVAHLLLIVDAESLLARYPQPSLAADTPTAIEPGFIFTLGGVHQPQAGDEAWNLRASIGQAFHLRGRTIALRAEHSVLIYRITLTGNDVLSPPELQVKPAQNIPTLDLENLDQPIAGTADDHFWRFTHLAPGVETFGISFMLVDTECQVLGYFQREIEVTVTEAGAP</sequence>
<dbReference type="PATRIC" id="fig|587753.10.peg.4702"/>
<dbReference type="InterPro" id="IPR021087">
    <property type="entry name" value="Uncharacterised_PixA/AidA"/>
</dbReference>
<reference evidence="1 2" key="1">
    <citation type="journal article" date="2015" name="Mol. Plant Microbe Interact.">
        <title>Comparative Genomic Analysis of Pseudomonas chlororaphis PCL1606 Reveals New Insight into Antifungal Compounds Involved in Biocontrol.</title>
        <authorList>
            <person name="Calderon C.E."/>
            <person name="Ramos C."/>
            <person name="de Vicente A."/>
            <person name="Cazorla F.M."/>
        </authorList>
    </citation>
    <scope>NUCLEOTIDE SEQUENCE [LARGE SCALE GENOMIC DNA]</scope>
    <source>
        <strain evidence="1 2">PCL1606</strain>
    </source>
</reference>
<dbReference type="OrthoDB" id="6867337at2"/>